<reference evidence="1 2" key="1">
    <citation type="submission" date="2024-10" db="EMBL/GenBank/DDBJ databases">
        <title>Updated reference genomes for cyclostephanoid diatoms.</title>
        <authorList>
            <person name="Roberts W.R."/>
            <person name="Alverson A.J."/>
        </authorList>
    </citation>
    <scope>NUCLEOTIDE SEQUENCE [LARGE SCALE GENOMIC DNA]</scope>
    <source>
        <strain evidence="1 2">AJA010-31</strain>
    </source>
</reference>
<dbReference type="EMBL" id="JALLPJ020000198">
    <property type="protein sequence ID" value="KAL3798947.1"/>
    <property type="molecule type" value="Genomic_DNA"/>
</dbReference>
<comment type="caution">
    <text evidence="1">The sequence shown here is derived from an EMBL/GenBank/DDBJ whole genome shotgun (WGS) entry which is preliminary data.</text>
</comment>
<proteinExistence type="predicted"/>
<evidence type="ECO:0000313" key="2">
    <source>
        <dbReference type="Proteomes" id="UP001530400"/>
    </source>
</evidence>
<dbReference type="AlphaFoldDB" id="A0ABD3QFP9"/>
<name>A0ABD3QFP9_9STRA</name>
<accession>A0ABD3QFP9</accession>
<protein>
    <submittedName>
        <fullName evidence="1">Uncharacterized protein</fullName>
    </submittedName>
</protein>
<organism evidence="1 2">
    <name type="scientific">Cyclotella atomus</name>
    <dbReference type="NCBI Taxonomy" id="382360"/>
    <lineage>
        <taxon>Eukaryota</taxon>
        <taxon>Sar</taxon>
        <taxon>Stramenopiles</taxon>
        <taxon>Ochrophyta</taxon>
        <taxon>Bacillariophyta</taxon>
        <taxon>Coscinodiscophyceae</taxon>
        <taxon>Thalassiosirophycidae</taxon>
        <taxon>Stephanodiscales</taxon>
        <taxon>Stephanodiscaceae</taxon>
        <taxon>Cyclotella</taxon>
    </lineage>
</organism>
<keyword evidence="2" id="KW-1185">Reference proteome</keyword>
<gene>
    <name evidence="1" type="ORF">ACHAWO_010161</name>
</gene>
<sequence length="110" mass="13061">MNQADNQPNPMNQPAAAAAAPVQRLTGRKLIRFHIHRILLSRLPPQYRRFYCRSEIAQQVNILDEFAYKTSTCINEYSNLRTLERRILNIARKMRIMKMNTLFVRFNLRL</sequence>
<evidence type="ECO:0000313" key="1">
    <source>
        <dbReference type="EMBL" id="KAL3798947.1"/>
    </source>
</evidence>
<dbReference type="Proteomes" id="UP001530400">
    <property type="component" value="Unassembled WGS sequence"/>
</dbReference>